<keyword evidence="5" id="KW-1185">Reference proteome</keyword>
<evidence type="ECO:0000256" key="3">
    <source>
        <dbReference type="ARBA" id="ARBA00023002"/>
    </source>
</evidence>
<evidence type="ECO:0000313" key="4">
    <source>
        <dbReference type="EMBL" id="KAL2822805.1"/>
    </source>
</evidence>
<dbReference type="Proteomes" id="UP001610335">
    <property type="component" value="Unassembled WGS sequence"/>
</dbReference>
<evidence type="ECO:0000313" key="5">
    <source>
        <dbReference type="Proteomes" id="UP001610335"/>
    </source>
</evidence>
<sequence length="277" mass="29835">MVFTFNPDKEIPDLAGKVFFITGGTAGLGASTTLELAKHNAVKIYISGRNAHSAKKLIEKIQSLTPSPTTTVTFVKCDLTSLSSVKAAATEFLAQESRLDVLICNAGVMATPPGLTSDGFEIQFGTNHLGHAMLIRHLLPLLQATASKEGGEGDARIISLTSLGFKMAPLTGPGINFSELTTPQNKGFMWSWFRYGQSKLANLIYAKELARRYPAITTVSVHPGVVGTGLLEGLSFAKRWFVYITNMGRLLGPEEGAYSQLWAASTAREKLVNWGAL</sequence>
<dbReference type="EMBL" id="JBFXLS010000056">
    <property type="protein sequence ID" value="KAL2822805.1"/>
    <property type="molecule type" value="Genomic_DNA"/>
</dbReference>
<accession>A0ABR4I4Y3</accession>
<comment type="similarity">
    <text evidence="1">Belongs to the short-chain dehydrogenases/reductases (SDR) family.</text>
</comment>
<dbReference type="InterPro" id="IPR002347">
    <property type="entry name" value="SDR_fam"/>
</dbReference>
<dbReference type="PANTHER" id="PTHR24320">
    <property type="entry name" value="RETINOL DEHYDROGENASE"/>
    <property type="match status" value="1"/>
</dbReference>
<name>A0ABR4I4Y3_9EURO</name>
<dbReference type="Pfam" id="PF00106">
    <property type="entry name" value="adh_short"/>
    <property type="match status" value="1"/>
</dbReference>
<evidence type="ECO:0000256" key="2">
    <source>
        <dbReference type="ARBA" id="ARBA00022857"/>
    </source>
</evidence>
<dbReference type="Gene3D" id="3.40.50.720">
    <property type="entry name" value="NAD(P)-binding Rossmann-like Domain"/>
    <property type="match status" value="1"/>
</dbReference>
<gene>
    <name evidence="4" type="ORF">BDW59DRAFT_180821</name>
</gene>
<reference evidence="4 5" key="1">
    <citation type="submission" date="2024-07" db="EMBL/GenBank/DDBJ databases">
        <title>Section-level genome sequencing and comparative genomics of Aspergillus sections Usti and Cavernicolus.</title>
        <authorList>
            <consortium name="Lawrence Berkeley National Laboratory"/>
            <person name="Nybo J.L."/>
            <person name="Vesth T.C."/>
            <person name="Theobald S."/>
            <person name="Frisvad J.C."/>
            <person name="Larsen T.O."/>
            <person name="Kjaerboelling I."/>
            <person name="Rothschild-Mancinelli K."/>
            <person name="Lyhne E.K."/>
            <person name="Kogle M.E."/>
            <person name="Barry K."/>
            <person name="Clum A."/>
            <person name="Na H."/>
            <person name="Ledsgaard L."/>
            <person name="Lin J."/>
            <person name="Lipzen A."/>
            <person name="Kuo A."/>
            <person name="Riley R."/>
            <person name="Mondo S."/>
            <person name="LaButti K."/>
            <person name="Haridas S."/>
            <person name="Pangalinan J."/>
            <person name="Salamov A.A."/>
            <person name="Simmons B.A."/>
            <person name="Magnuson J.K."/>
            <person name="Chen J."/>
            <person name="Drula E."/>
            <person name="Henrissat B."/>
            <person name="Wiebenga A."/>
            <person name="Lubbers R.J."/>
            <person name="Gomes A.C."/>
            <person name="Makela M.R."/>
            <person name="Stajich J."/>
            <person name="Grigoriev I.V."/>
            <person name="Mortensen U.H."/>
            <person name="De vries R.P."/>
            <person name="Baker S.E."/>
            <person name="Andersen M.R."/>
        </authorList>
    </citation>
    <scope>NUCLEOTIDE SEQUENCE [LARGE SCALE GENOMIC DNA]</scope>
    <source>
        <strain evidence="4 5">CBS 600.67</strain>
    </source>
</reference>
<organism evidence="4 5">
    <name type="scientific">Aspergillus cavernicola</name>
    <dbReference type="NCBI Taxonomy" id="176166"/>
    <lineage>
        <taxon>Eukaryota</taxon>
        <taxon>Fungi</taxon>
        <taxon>Dikarya</taxon>
        <taxon>Ascomycota</taxon>
        <taxon>Pezizomycotina</taxon>
        <taxon>Eurotiomycetes</taxon>
        <taxon>Eurotiomycetidae</taxon>
        <taxon>Eurotiales</taxon>
        <taxon>Aspergillaceae</taxon>
        <taxon>Aspergillus</taxon>
        <taxon>Aspergillus subgen. Nidulantes</taxon>
    </lineage>
</organism>
<dbReference type="InterPro" id="IPR036291">
    <property type="entry name" value="NAD(P)-bd_dom_sf"/>
</dbReference>
<dbReference type="SUPFAM" id="SSF51735">
    <property type="entry name" value="NAD(P)-binding Rossmann-fold domains"/>
    <property type="match status" value="1"/>
</dbReference>
<evidence type="ECO:0000256" key="1">
    <source>
        <dbReference type="ARBA" id="ARBA00006484"/>
    </source>
</evidence>
<keyword evidence="2" id="KW-0521">NADP</keyword>
<proteinExistence type="inferred from homology"/>
<dbReference type="PANTHER" id="PTHR24320:SF154">
    <property type="entry name" value="OXIDOREDUCTASE, SHORT-CHAIN DEHYDROGENASE_REDUCTASE FAMILY (AFU_ORTHOLOGUE AFUA_2G04560)"/>
    <property type="match status" value="1"/>
</dbReference>
<protein>
    <submittedName>
        <fullName evidence="4">Retinol dehydrogenase 11</fullName>
    </submittedName>
</protein>
<keyword evidence="3" id="KW-0560">Oxidoreductase</keyword>
<dbReference type="PRINTS" id="PR00081">
    <property type="entry name" value="GDHRDH"/>
</dbReference>
<comment type="caution">
    <text evidence="4">The sequence shown here is derived from an EMBL/GenBank/DDBJ whole genome shotgun (WGS) entry which is preliminary data.</text>
</comment>